<dbReference type="InterPro" id="IPR006664">
    <property type="entry name" value="OMP_bac"/>
</dbReference>
<keyword evidence="5 8" id="KW-0998">Cell outer membrane</keyword>
<keyword evidence="12" id="KW-1185">Reference proteome</keyword>
<comment type="function">
    <text evidence="8">Part of the Tol-Pal system, which plays a role in outer membrane invagination during cell division and is important for maintaining outer membrane integrity.</text>
</comment>
<keyword evidence="7 8" id="KW-0131">Cell cycle</keyword>
<comment type="subcellular location">
    <subcellularLocation>
        <location evidence="8">Cell outer membrane</location>
        <topology evidence="8">Lipid-anchor</topology>
    </subcellularLocation>
</comment>
<keyword evidence="4 8" id="KW-0564">Palmitate</keyword>
<dbReference type="AlphaFoldDB" id="A0A368NFW9"/>
<comment type="caution">
    <text evidence="11">The sequence shown here is derived from an EMBL/GenBank/DDBJ whole genome shotgun (WGS) entry which is preliminary data.</text>
</comment>
<evidence type="ECO:0000256" key="8">
    <source>
        <dbReference type="HAMAP-Rule" id="MF_02204"/>
    </source>
</evidence>
<gene>
    <name evidence="8 11" type="primary">pal</name>
    <name evidence="11" type="ORF">DU002_11020</name>
</gene>
<feature type="signal peptide" evidence="9">
    <location>
        <begin position="1"/>
        <end position="26"/>
    </location>
</feature>
<dbReference type="PRINTS" id="PR01021">
    <property type="entry name" value="OMPADOMAIN"/>
</dbReference>
<dbReference type="GO" id="GO:0051301">
    <property type="term" value="P:cell division"/>
    <property type="evidence" value="ECO:0007669"/>
    <property type="project" value="UniProtKB-UniRule"/>
</dbReference>
<accession>A0A368NFW9</accession>
<organism evidence="11 12">
    <name type="scientific">Corallincola holothuriorum</name>
    <dbReference type="NCBI Taxonomy" id="2282215"/>
    <lineage>
        <taxon>Bacteria</taxon>
        <taxon>Pseudomonadati</taxon>
        <taxon>Pseudomonadota</taxon>
        <taxon>Gammaproteobacteria</taxon>
        <taxon>Alteromonadales</taxon>
        <taxon>Psychromonadaceae</taxon>
        <taxon>Corallincola</taxon>
    </lineage>
</organism>
<evidence type="ECO:0000313" key="11">
    <source>
        <dbReference type="EMBL" id="RCU49452.1"/>
    </source>
</evidence>
<dbReference type="InterPro" id="IPR006665">
    <property type="entry name" value="OmpA-like"/>
</dbReference>
<dbReference type="OrthoDB" id="9809164at2"/>
<dbReference type="GO" id="GO:0009279">
    <property type="term" value="C:cell outer membrane"/>
    <property type="evidence" value="ECO:0007669"/>
    <property type="project" value="UniProtKB-SubCell"/>
</dbReference>
<dbReference type="PANTHER" id="PTHR30329:SF21">
    <property type="entry name" value="LIPOPROTEIN YIAD-RELATED"/>
    <property type="match status" value="1"/>
</dbReference>
<keyword evidence="6 8" id="KW-0449">Lipoprotein</keyword>
<dbReference type="NCBIfam" id="TIGR02802">
    <property type="entry name" value="Pal_lipo"/>
    <property type="match status" value="1"/>
</dbReference>
<dbReference type="HAMAP" id="MF_02204">
    <property type="entry name" value="Pal"/>
    <property type="match status" value="1"/>
</dbReference>
<keyword evidence="3 8" id="KW-0472">Membrane</keyword>
<dbReference type="PRINTS" id="PR01023">
    <property type="entry name" value="NAFLGMOTY"/>
</dbReference>
<sequence>MRLKDLLKGVVVALPLFALMACSSTSDEVDTTSETATTEQTTTVVEDTTTETNVVEPVLTPEQEREMQQAELRKQHIIYFEFDQATVQNRFAQILDAHAAYLRANTQVKVLIEGHADERGTPEYNIALGERRAKAVAMYLQGLGVLDSQISIVSYGEEKPVDTSRTEAAFDKNRRAVLVY</sequence>
<protein>
    <recommendedName>
        <fullName evidence="8">Peptidoglycan-associated lipoprotein</fullName>
        <shortName evidence="8">PAL</shortName>
    </recommendedName>
</protein>
<dbReference type="PROSITE" id="PS01068">
    <property type="entry name" value="OMPA_1"/>
    <property type="match status" value="1"/>
</dbReference>
<evidence type="ECO:0000256" key="4">
    <source>
        <dbReference type="ARBA" id="ARBA00023139"/>
    </source>
</evidence>
<evidence type="ECO:0000259" key="10">
    <source>
        <dbReference type="PROSITE" id="PS51123"/>
    </source>
</evidence>
<dbReference type="InterPro" id="IPR036737">
    <property type="entry name" value="OmpA-like_sf"/>
</dbReference>
<feature type="domain" description="OmpA-like" evidence="10">
    <location>
        <begin position="67"/>
        <end position="180"/>
    </location>
</feature>
<comment type="similarity">
    <text evidence="8">Belongs to the Pal lipoprotein family.</text>
</comment>
<dbReference type="Pfam" id="PF00691">
    <property type="entry name" value="OmpA"/>
    <property type="match status" value="1"/>
</dbReference>
<evidence type="ECO:0000256" key="2">
    <source>
        <dbReference type="ARBA" id="ARBA00022729"/>
    </source>
</evidence>
<evidence type="ECO:0000256" key="5">
    <source>
        <dbReference type="ARBA" id="ARBA00023237"/>
    </source>
</evidence>
<proteinExistence type="inferred from homology"/>
<dbReference type="RefSeq" id="WP_114338448.1">
    <property type="nucleotide sequence ID" value="NZ_QPID01000006.1"/>
</dbReference>
<dbReference type="SUPFAM" id="SSF103088">
    <property type="entry name" value="OmpA-like"/>
    <property type="match status" value="1"/>
</dbReference>
<comment type="subunit">
    <text evidence="8">The Tol-Pal system is composed of five core proteins: the inner membrane proteins TolA, TolQ and TolR, the periplasmic protein TolB and the outer membrane protein Pal. They form a network linking the inner and outer membranes and the peptidoglycan layer.</text>
</comment>
<dbReference type="PANTHER" id="PTHR30329">
    <property type="entry name" value="STATOR ELEMENT OF FLAGELLAR MOTOR COMPLEX"/>
    <property type="match status" value="1"/>
</dbReference>
<evidence type="ECO:0000256" key="3">
    <source>
        <dbReference type="ARBA" id="ARBA00023136"/>
    </source>
</evidence>
<evidence type="ECO:0000256" key="6">
    <source>
        <dbReference type="ARBA" id="ARBA00023288"/>
    </source>
</evidence>
<dbReference type="PROSITE" id="PS51257">
    <property type="entry name" value="PROKAR_LIPOPROTEIN"/>
    <property type="match status" value="1"/>
</dbReference>
<dbReference type="InterPro" id="IPR039001">
    <property type="entry name" value="Pal"/>
</dbReference>
<keyword evidence="1 8" id="KW-0132">Cell division</keyword>
<evidence type="ECO:0000256" key="9">
    <source>
        <dbReference type="SAM" id="SignalP"/>
    </source>
</evidence>
<dbReference type="InterPro" id="IPR014169">
    <property type="entry name" value="Pal_lipo_C"/>
</dbReference>
<dbReference type="InterPro" id="IPR006690">
    <property type="entry name" value="OMPA-like_CS"/>
</dbReference>
<name>A0A368NFW9_9GAMM</name>
<dbReference type="InterPro" id="IPR050330">
    <property type="entry name" value="Bact_OuterMem_StrucFunc"/>
</dbReference>
<dbReference type="Gene3D" id="3.30.1330.60">
    <property type="entry name" value="OmpA-like domain"/>
    <property type="match status" value="1"/>
</dbReference>
<reference evidence="11 12" key="1">
    <citation type="submission" date="2018-07" db="EMBL/GenBank/DDBJ databases">
        <title>Corallincola holothuriorum sp. nov., a new facultative anaerobe isolated from sea cucumber Apostichopus japonicus.</title>
        <authorList>
            <person name="Xia H."/>
        </authorList>
    </citation>
    <scope>NUCLEOTIDE SEQUENCE [LARGE SCALE GENOMIC DNA]</scope>
    <source>
        <strain evidence="11 12">C4</strain>
    </source>
</reference>
<evidence type="ECO:0000313" key="12">
    <source>
        <dbReference type="Proteomes" id="UP000252558"/>
    </source>
</evidence>
<dbReference type="Proteomes" id="UP000252558">
    <property type="component" value="Unassembled WGS sequence"/>
</dbReference>
<evidence type="ECO:0000256" key="1">
    <source>
        <dbReference type="ARBA" id="ARBA00022618"/>
    </source>
</evidence>
<dbReference type="PROSITE" id="PS51123">
    <property type="entry name" value="OMPA_2"/>
    <property type="match status" value="1"/>
</dbReference>
<keyword evidence="2 8" id="KW-0732">Signal</keyword>
<dbReference type="CDD" id="cd07185">
    <property type="entry name" value="OmpA_C-like"/>
    <property type="match status" value="1"/>
</dbReference>
<feature type="chain" id="PRO_5016587297" description="Peptidoglycan-associated lipoprotein" evidence="9">
    <location>
        <begin position="27"/>
        <end position="180"/>
    </location>
</feature>
<dbReference type="EMBL" id="QPID01000006">
    <property type="protein sequence ID" value="RCU49452.1"/>
    <property type="molecule type" value="Genomic_DNA"/>
</dbReference>
<evidence type="ECO:0000256" key="7">
    <source>
        <dbReference type="ARBA" id="ARBA00023306"/>
    </source>
</evidence>